<evidence type="ECO:0000313" key="2">
    <source>
        <dbReference type="EMBL" id="TYS60620.1"/>
    </source>
</evidence>
<dbReference type="SUPFAM" id="SSF51182">
    <property type="entry name" value="RmlC-like cupins"/>
    <property type="match status" value="1"/>
</dbReference>
<accession>A0A5D4SBG9</accession>
<dbReference type="Proteomes" id="UP000323732">
    <property type="component" value="Unassembled WGS sequence"/>
</dbReference>
<evidence type="ECO:0000259" key="1">
    <source>
        <dbReference type="Pfam" id="PF12973"/>
    </source>
</evidence>
<protein>
    <submittedName>
        <fullName evidence="2">DUF4437 domain-containing protein</fullName>
    </submittedName>
</protein>
<organism evidence="2 3">
    <name type="scientific">Bacillus infantis</name>
    <dbReference type="NCBI Taxonomy" id="324767"/>
    <lineage>
        <taxon>Bacteria</taxon>
        <taxon>Bacillati</taxon>
        <taxon>Bacillota</taxon>
        <taxon>Bacilli</taxon>
        <taxon>Bacillales</taxon>
        <taxon>Bacillaceae</taxon>
        <taxon>Bacillus</taxon>
    </lineage>
</organism>
<sequence>MNASQKHLIVRKEDMVWEDGMYEGTKMAYLWEEPETGRVAFLVDVEAGGTIPFHDHPRREVAFVVEGEVRLNEDIMRKGDFLTALDMEAHDVYTETGCTFFIYIDYNINKHKLVPLEDLK</sequence>
<evidence type="ECO:0000313" key="3">
    <source>
        <dbReference type="Proteomes" id="UP000323732"/>
    </source>
</evidence>
<feature type="domain" description="ChrR-like cupin" evidence="1">
    <location>
        <begin position="6"/>
        <end position="102"/>
    </location>
</feature>
<name>A0A5D4SBG9_9BACI</name>
<comment type="caution">
    <text evidence="2">The sequence shown here is derived from an EMBL/GenBank/DDBJ whole genome shotgun (WGS) entry which is preliminary data.</text>
</comment>
<dbReference type="InterPro" id="IPR011051">
    <property type="entry name" value="RmlC_Cupin_sf"/>
</dbReference>
<gene>
    <name evidence="2" type="ORF">FZD47_20650</name>
</gene>
<dbReference type="EMBL" id="VTES01000006">
    <property type="protein sequence ID" value="TYS60620.1"/>
    <property type="molecule type" value="Genomic_DNA"/>
</dbReference>
<dbReference type="InterPro" id="IPR025979">
    <property type="entry name" value="ChrR-like_cupin_dom"/>
</dbReference>
<dbReference type="Pfam" id="PF12973">
    <property type="entry name" value="Cupin_7"/>
    <property type="match status" value="1"/>
</dbReference>
<proteinExistence type="predicted"/>
<dbReference type="Gene3D" id="2.60.120.10">
    <property type="entry name" value="Jelly Rolls"/>
    <property type="match status" value="1"/>
</dbReference>
<reference evidence="2 3" key="1">
    <citation type="submission" date="2019-08" db="EMBL/GenBank/DDBJ databases">
        <title>Bacillus genomes from the desert of Cuatro Cienegas, Coahuila.</title>
        <authorList>
            <person name="Olmedo-Alvarez G."/>
        </authorList>
    </citation>
    <scope>NUCLEOTIDE SEQUENCE [LARGE SCALE GENOMIC DNA]</scope>
    <source>
        <strain evidence="2 3">CH37_1T</strain>
    </source>
</reference>
<dbReference type="AlphaFoldDB" id="A0A5D4SBG9"/>
<dbReference type="RefSeq" id="WP_148950767.1">
    <property type="nucleotide sequence ID" value="NZ_VTES01000006.1"/>
</dbReference>
<dbReference type="InterPro" id="IPR014710">
    <property type="entry name" value="RmlC-like_jellyroll"/>
</dbReference>